<comment type="caution">
    <text evidence="3">The sequence shown here is derived from an EMBL/GenBank/DDBJ whole genome shotgun (WGS) entry which is preliminary data.</text>
</comment>
<feature type="chain" id="PRO_5016234175" description="Phytase-like domain-containing protein" evidence="1">
    <location>
        <begin position="36"/>
        <end position="375"/>
    </location>
</feature>
<keyword evidence="4" id="KW-1185">Reference proteome</keyword>
<dbReference type="EMBL" id="QJKF01000006">
    <property type="protein sequence ID" value="PXX63212.1"/>
    <property type="molecule type" value="Genomic_DNA"/>
</dbReference>
<keyword evidence="1" id="KW-0732">Signal</keyword>
<evidence type="ECO:0000313" key="3">
    <source>
        <dbReference type="EMBL" id="PXX63212.1"/>
    </source>
</evidence>
<dbReference type="Proteomes" id="UP000247569">
    <property type="component" value="Unassembled WGS sequence"/>
</dbReference>
<protein>
    <recommendedName>
        <fullName evidence="2">Phytase-like domain-containing protein</fullName>
    </recommendedName>
</protein>
<feature type="domain" description="Phytase-like" evidence="2">
    <location>
        <begin position="60"/>
        <end position="361"/>
    </location>
</feature>
<gene>
    <name evidence="3" type="ORF">DFR70_106272</name>
</gene>
<sequence>MMDSVVFVRRGPARRAQILLAATIAVALGAAPAAAAPESGPAVRLLGEQIVPNDLRFEGTAVGGLSGIDFDTRTGDYVLISDDRSERDPARFYTARFAVTENGLGPVTFTGTHPLLTPAGAPYGPKSLDPEEIRVDPWTGDYFWTQEGERTDTVLADPSVRIARPDGAFAGELPIPDNERMRPDSGPRQNLALEGATFAAGGSLFVTSVEAPLLQDGPVATTTTGATTRITVQARTGRPLAQFAYPLEPVFAESSPQPGLGTNGIASILAADPFDPSKVLVLERAFVYGVGNKIRIYEADLNAATNVLDAPLGHARPVTKRLLVDLADVGLRNLDNVEGMTWGPRLPSGERTLILVSDNNFAANQITQFIALAVR</sequence>
<dbReference type="Pfam" id="PF13449">
    <property type="entry name" value="Phytase-like"/>
    <property type="match status" value="1"/>
</dbReference>
<evidence type="ECO:0000259" key="2">
    <source>
        <dbReference type="Pfam" id="PF13449"/>
    </source>
</evidence>
<dbReference type="InterPro" id="IPR027372">
    <property type="entry name" value="Phytase-like_dom"/>
</dbReference>
<name>A0A318JY82_9NOCA</name>
<dbReference type="AlphaFoldDB" id="A0A318JY82"/>
<evidence type="ECO:0000256" key="1">
    <source>
        <dbReference type="SAM" id="SignalP"/>
    </source>
</evidence>
<organism evidence="3 4">
    <name type="scientific">Nocardia tenerifensis</name>
    <dbReference type="NCBI Taxonomy" id="228006"/>
    <lineage>
        <taxon>Bacteria</taxon>
        <taxon>Bacillati</taxon>
        <taxon>Actinomycetota</taxon>
        <taxon>Actinomycetes</taxon>
        <taxon>Mycobacteriales</taxon>
        <taxon>Nocardiaceae</taxon>
        <taxon>Nocardia</taxon>
    </lineage>
</organism>
<evidence type="ECO:0000313" key="4">
    <source>
        <dbReference type="Proteomes" id="UP000247569"/>
    </source>
</evidence>
<proteinExistence type="predicted"/>
<reference evidence="3 4" key="1">
    <citation type="submission" date="2018-05" db="EMBL/GenBank/DDBJ databases">
        <title>Genomic Encyclopedia of Type Strains, Phase IV (KMG-IV): sequencing the most valuable type-strain genomes for metagenomic binning, comparative biology and taxonomic classification.</title>
        <authorList>
            <person name="Goeker M."/>
        </authorList>
    </citation>
    <scope>NUCLEOTIDE SEQUENCE [LARGE SCALE GENOMIC DNA]</scope>
    <source>
        <strain evidence="3 4">DSM 44704</strain>
    </source>
</reference>
<accession>A0A318JY82</accession>
<feature type="signal peptide" evidence="1">
    <location>
        <begin position="1"/>
        <end position="35"/>
    </location>
</feature>